<organism evidence="2 3">
    <name type="scientific">Durusdinium trenchii</name>
    <dbReference type="NCBI Taxonomy" id="1381693"/>
    <lineage>
        <taxon>Eukaryota</taxon>
        <taxon>Sar</taxon>
        <taxon>Alveolata</taxon>
        <taxon>Dinophyceae</taxon>
        <taxon>Suessiales</taxon>
        <taxon>Symbiodiniaceae</taxon>
        <taxon>Durusdinium</taxon>
    </lineage>
</organism>
<evidence type="ECO:0000313" key="3">
    <source>
        <dbReference type="Proteomes" id="UP001642464"/>
    </source>
</evidence>
<feature type="region of interest" description="Disordered" evidence="1">
    <location>
        <begin position="1"/>
        <end position="40"/>
    </location>
</feature>
<accession>A0ABP0I3G7</accession>
<keyword evidence="3" id="KW-1185">Reference proteome</keyword>
<proteinExistence type="predicted"/>
<reference evidence="2 3" key="1">
    <citation type="submission" date="2024-02" db="EMBL/GenBank/DDBJ databases">
        <authorList>
            <person name="Chen Y."/>
            <person name="Shah S."/>
            <person name="Dougan E. K."/>
            <person name="Thang M."/>
            <person name="Chan C."/>
        </authorList>
    </citation>
    <scope>NUCLEOTIDE SEQUENCE [LARGE SCALE GENOMIC DNA]</scope>
</reference>
<gene>
    <name evidence="2" type="ORF">SCF082_LOCUS4530</name>
</gene>
<comment type="caution">
    <text evidence="2">The sequence shown here is derived from an EMBL/GenBank/DDBJ whole genome shotgun (WGS) entry which is preliminary data.</text>
</comment>
<protein>
    <submittedName>
        <fullName evidence="2">Uncharacterized protein</fullName>
    </submittedName>
</protein>
<dbReference type="EMBL" id="CAXAMM010002337">
    <property type="protein sequence ID" value="CAK8995829.1"/>
    <property type="molecule type" value="Genomic_DNA"/>
</dbReference>
<name>A0ABP0I3G7_9DINO</name>
<evidence type="ECO:0000256" key="1">
    <source>
        <dbReference type="SAM" id="MobiDB-lite"/>
    </source>
</evidence>
<dbReference type="Proteomes" id="UP001642464">
    <property type="component" value="Unassembled WGS sequence"/>
</dbReference>
<sequence>MLPPPPRVSAPVPGSSADFGDESIRGDLATSPGSAPSARLDLRRFPQKLRHTRAPPAQHMAWPEMAPTEAVETLIFVDVDGVLNVGIHDEGKAPLLLRDEDVQTAIKLAKRGYKGPEAECRGWN</sequence>
<evidence type="ECO:0000313" key="2">
    <source>
        <dbReference type="EMBL" id="CAK8995829.1"/>
    </source>
</evidence>